<dbReference type="EMBL" id="DAKRPA010000080">
    <property type="protein sequence ID" value="DAZ99598.1"/>
    <property type="molecule type" value="Genomic_DNA"/>
</dbReference>
<dbReference type="PANTHER" id="PTHR23113">
    <property type="entry name" value="GUANINE NUCLEOTIDE EXCHANGE FACTOR"/>
    <property type="match status" value="1"/>
</dbReference>
<evidence type="ECO:0000256" key="3">
    <source>
        <dbReference type="SAM" id="MobiDB-lite"/>
    </source>
</evidence>
<dbReference type="SUPFAM" id="SSF48366">
    <property type="entry name" value="Ras GEF"/>
    <property type="match status" value="1"/>
</dbReference>
<feature type="compositionally biased region" description="Low complexity" evidence="3">
    <location>
        <begin position="130"/>
        <end position="140"/>
    </location>
</feature>
<dbReference type="Proteomes" id="UP001146120">
    <property type="component" value="Unassembled WGS sequence"/>
</dbReference>
<feature type="compositionally biased region" description="Polar residues" evidence="3">
    <location>
        <begin position="70"/>
        <end position="86"/>
    </location>
</feature>
<feature type="compositionally biased region" description="Low complexity" evidence="3">
    <location>
        <begin position="588"/>
        <end position="600"/>
    </location>
</feature>
<dbReference type="InterPro" id="IPR001895">
    <property type="entry name" value="RASGEF_cat_dom"/>
</dbReference>
<dbReference type="InterPro" id="IPR023578">
    <property type="entry name" value="Ras_GEF_dom_sf"/>
</dbReference>
<protein>
    <recommendedName>
        <fullName evidence="8">Ras-GEF domain-containing protein</fullName>
    </recommendedName>
</protein>
<feature type="compositionally biased region" description="Low complexity" evidence="3">
    <location>
        <begin position="30"/>
        <end position="42"/>
    </location>
</feature>
<feature type="compositionally biased region" description="Pro residues" evidence="3">
    <location>
        <begin position="457"/>
        <end position="474"/>
    </location>
</feature>
<sequence length="906" mass="99772">MAAVSTSEDKHGLSRSGSGGRSKSRDGRPQRSPSTSSATSNSRRNKVMEEMFRSGVEIGPEKFASKVFVRSNSGGSSQNGATSPSVVTVAESDADIDGACSSSSHDSEADERALARRKHRHQSHSSKGITKSPKPSLLKRSSSRDKTSGHTTTEEMSDDAMDVAVRARSGSKGRKHRDERGQQSPTKTEHDSTKDTPRTTARKVVRKDEADIDDADAKKARPVRIRYEQAGRGVGGGKREISHASLGKLVARLTDAQKYDTEFRDVFLLTYRCFCSPYDFIKKLMKRYTAVLTLCGGLDAETLKETQLLLEQIAQEEENDRSSTCTSISTARSDINTGMEASVSIMRVLSVLKYWIKESGFIEMDLLTDRRAQKKLMAFLAEIQSTSPVKSIRQHAEGMLLGVAQIVRHQQQKEQQQKEQQLKEQQSKEQATAVAASNVAAASGQVGSPIISAISPASPPPSLGSPPLPPPPPLSASSSVSSVTETGSSMGGESPLQNRSERSTESILSSAMSKLKLTRSSSDPKREKSMVKLKTKVNSTDIFQLRNRPTEDSTIKRSTSTGQTTGSSAPAIKRNVTTGSAETDAQRNTGNTGNTGNNGNAGWEDVIQDTLHRARLTAASQRSSRTSYDNVEPLSGVSAQEMADQLTLMEAESYFTKISPRELTNKAWTRENKHKEAPHVMALIELFDATAEWVSSEILHPQLQAVERAKIIMLFIDAADNCYQMNNFNTLFEITTGLTAPCIRTLNTTWGLVSAYALEKYQCLQQICSPDDNYRNYRQAYALAEGQPRLPCWFILVKDLFTFEEAMKSIEDGLVNWSKFRKIYKVINEALDRQNMNYLPSDGSGSTGISRKGKGALRHDRKLQVYIRHRLDTIRKDSSVLYQLARNANTQESILFVNSLSEAGFL</sequence>
<feature type="compositionally biased region" description="Polar residues" evidence="3">
    <location>
        <begin position="575"/>
        <end position="587"/>
    </location>
</feature>
<dbReference type="PANTHER" id="PTHR23113:SF99">
    <property type="entry name" value="RASGEF DOMAIN-CONTAINING PROTEIN"/>
    <property type="match status" value="1"/>
</dbReference>
<dbReference type="AlphaFoldDB" id="A0AAV2Z1Z0"/>
<dbReference type="SMART" id="SM00147">
    <property type="entry name" value="RasGEF"/>
    <property type="match status" value="1"/>
</dbReference>
<gene>
    <name evidence="6" type="ORF">N0F65_001426</name>
</gene>
<comment type="caution">
    <text evidence="6">The sequence shown here is derived from an EMBL/GenBank/DDBJ whole genome shotgun (WGS) entry which is preliminary data.</text>
</comment>
<dbReference type="InterPro" id="IPR036964">
    <property type="entry name" value="RASGEF_cat_dom_sf"/>
</dbReference>
<name>A0AAV2Z1Z0_9STRA</name>
<evidence type="ECO:0000256" key="1">
    <source>
        <dbReference type="ARBA" id="ARBA00022658"/>
    </source>
</evidence>
<evidence type="ECO:0000313" key="6">
    <source>
        <dbReference type="EMBL" id="DAZ99598.1"/>
    </source>
</evidence>
<evidence type="ECO:0000313" key="7">
    <source>
        <dbReference type="Proteomes" id="UP001146120"/>
    </source>
</evidence>
<feature type="domain" description="N-terminal Ras-GEF" evidence="5">
    <location>
        <begin position="237"/>
        <end position="404"/>
    </location>
</feature>
<dbReference type="GO" id="GO:0005085">
    <property type="term" value="F:guanyl-nucleotide exchange factor activity"/>
    <property type="evidence" value="ECO:0007669"/>
    <property type="project" value="UniProtKB-KW"/>
</dbReference>
<feature type="region of interest" description="Disordered" evidence="3">
    <location>
        <begin position="1"/>
        <end position="213"/>
    </location>
</feature>
<feature type="compositionally biased region" description="Low complexity" evidence="3">
    <location>
        <begin position="558"/>
        <end position="568"/>
    </location>
</feature>
<dbReference type="InterPro" id="IPR000651">
    <property type="entry name" value="Ras-like_Gua-exchang_fac_N"/>
</dbReference>
<evidence type="ECO:0000259" key="5">
    <source>
        <dbReference type="PROSITE" id="PS50212"/>
    </source>
</evidence>
<feature type="compositionally biased region" description="Basic and acidic residues" evidence="3">
    <location>
        <begin position="176"/>
        <end position="197"/>
    </location>
</feature>
<organism evidence="6 7">
    <name type="scientific">Lagenidium giganteum</name>
    <dbReference type="NCBI Taxonomy" id="4803"/>
    <lineage>
        <taxon>Eukaryota</taxon>
        <taxon>Sar</taxon>
        <taxon>Stramenopiles</taxon>
        <taxon>Oomycota</taxon>
        <taxon>Peronosporomycetes</taxon>
        <taxon>Pythiales</taxon>
        <taxon>Pythiaceae</taxon>
    </lineage>
</organism>
<reference evidence="6" key="2">
    <citation type="journal article" date="2023" name="Microbiol Resour">
        <title>Decontamination and Annotation of the Draft Genome Sequence of the Oomycete Lagenidium giganteum ARSEF 373.</title>
        <authorList>
            <person name="Morgan W.R."/>
            <person name="Tartar A."/>
        </authorList>
    </citation>
    <scope>NUCLEOTIDE SEQUENCE</scope>
    <source>
        <strain evidence="6">ARSEF 373</strain>
    </source>
</reference>
<dbReference type="Gene3D" id="1.20.870.10">
    <property type="entry name" value="Son of sevenless (SoS) protein Chain: S domain 1"/>
    <property type="match status" value="1"/>
</dbReference>
<dbReference type="PROSITE" id="PS50212">
    <property type="entry name" value="RASGEF_NTER"/>
    <property type="match status" value="1"/>
</dbReference>
<evidence type="ECO:0000259" key="4">
    <source>
        <dbReference type="PROSITE" id="PS50009"/>
    </source>
</evidence>
<feature type="region of interest" description="Disordered" evidence="3">
    <location>
        <begin position="457"/>
        <end position="601"/>
    </location>
</feature>
<dbReference type="PROSITE" id="PS50009">
    <property type="entry name" value="RASGEF_CAT"/>
    <property type="match status" value="1"/>
</dbReference>
<keyword evidence="1 2" id="KW-0344">Guanine-nucleotide releasing factor</keyword>
<dbReference type="SMART" id="SM00229">
    <property type="entry name" value="RasGEFN"/>
    <property type="match status" value="1"/>
</dbReference>
<accession>A0AAV2Z1Z0</accession>
<dbReference type="Pfam" id="PF00618">
    <property type="entry name" value="RasGEF_N"/>
    <property type="match status" value="1"/>
</dbReference>
<reference evidence="6" key="1">
    <citation type="submission" date="2022-11" db="EMBL/GenBank/DDBJ databases">
        <authorList>
            <person name="Morgan W.R."/>
            <person name="Tartar A."/>
        </authorList>
    </citation>
    <scope>NUCLEOTIDE SEQUENCE</scope>
    <source>
        <strain evidence="6">ARSEF 373</strain>
    </source>
</reference>
<feature type="compositionally biased region" description="Basic residues" evidence="3">
    <location>
        <begin position="115"/>
        <end position="124"/>
    </location>
</feature>
<evidence type="ECO:0008006" key="8">
    <source>
        <dbReference type="Google" id="ProtNLM"/>
    </source>
</evidence>
<dbReference type="InterPro" id="IPR008937">
    <property type="entry name" value="Ras-like_GEF"/>
</dbReference>
<proteinExistence type="predicted"/>
<dbReference type="Gene3D" id="1.10.840.10">
    <property type="entry name" value="Ras guanine-nucleotide exchange factors catalytic domain"/>
    <property type="match status" value="1"/>
</dbReference>
<feature type="compositionally biased region" description="Basic and acidic residues" evidence="3">
    <location>
        <begin position="105"/>
        <end position="114"/>
    </location>
</feature>
<dbReference type="Pfam" id="PF00617">
    <property type="entry name" value="RasGEF"/>
    <property type="match status" value="1"/>
</dbReference>
<evidence type="ECO:0000256" key="2">
    <source>
        <dbReference type="PROSITE-ProRule" id="PRU00168"/>
    </source>
</evidence>
<dbReference type="CDD" id="cd06224">
    <property type="entry name" value="REM"/>
    <property type="match status" value="1"/>
</dbReference>
<dbReference type="GO" id="GO:0007264">
    <property type="term" value="P:small GTPase-mediated signal transduction"/>
    <property type="evidence" value="ECO:0007669"/>
    <property type="project" value="InterPro"/>
</dbReference>
<keyword evidence="7" id="KW-1185">Reference proteome</keyword>
<feature type="domain" description="Ras-GEF" evidence="4">
    <location>
        <begin position="638"/>
        <end position="868"/>
    </location>
</feature>